<evidence type="ECO:0000256" key="10">
    <source>
        <dbReference type="ARBA" id="ARBA00023157"/>
    </source>
</evidence>
<comment type="similarity">
    <text evidence="13">Belongs to the activator 1 small subunits family. CTF18 subfamily.</text>
</comment>
<keyword evidence="18" id="KW-1185">Reference proteome</keyword>
<evidence type="ECO:0000256" key="15">
    <source>
        <dbReference type="SAM" id="MobiDB-lite"/>
    </source>
</evidence>
<dbReference type="Proteomes" id="UP001465976">
    <property type="component" value="Unassembled WGS sequence"/>
</dbReference>
<protein>
    <submittedName>
        <fullName evidence="17">Chromosome transmission fidelity protein 18</fullName>
    </submittedName>
</protein>
<evidence type="ECO:0000313" key="17">
    <source>
        <dbReference type="EMBL" id="KAL0574691.1"/>
    </source>
</evidence>
<dbReference type="InterPro" id="IPR001338">
    <property type="entry name" value="Class_I_Hydrophobin"/>
</dbReference>
<feature type="region of interest" description="Disordered" evidence="15">
    <location>
        <begin position="394"/>
        <end position="413"/>
    </location>
</feature>
<evidence type="ECO:0000256" key="9">
    <source>
        <dbReference type="ARBA" id="ARBA00023125"/>
    </source>
</evidence>
<evidence type="ECO:0000256" key="8">
    <source>
        <dbReference type="ARBA" id="ARBA00022840"/>
    </source>
</evidence>
<keyword evidence="6" id="KW-0235">DNA replication</keyword>
<evidence type="ECO:0000313" key="18">
    <source>
        <dbReference type="Proteomes" id="UP001465976"/>
    </source>
</evidence>
<evidence type="ECO:0000256" key="11">
    <source>
        <dbReference type="ARBA" id="ARBA00023242"/>
    </source>
</evidence>
<comment type="similarity">
    <text evidence="3">Belongs to the fungal hydrophobin family.</text>
</comment>
<feature type="region of interest" description="Disordered" evidence="15">
    <location>
        <begin position="282"/>
        <end position="303"/>
    </location>
</feature>
<dbReference type="Pfam" id="PF01185">
    <property type="entry name" value="Hydrophobin"/>
    <property type="match status" value="1"/>
</dbReference>
<keyword evidence="4" id="KW-0134">Cell wall</keyword>
<dbReference type="InterPro" id="IPR047854">
    <property type="entry name" value="RFC_lid"/>
</dbReference>
<dbReference type="Pfam" id="PF00004">
    <property type="entry name" value="AAA"/>
    <property type="match status" value="1"/>
</dbReference>
<dbReference type="EMBL" id="JBAHYK010000376">
    <property type="protein sequence ID" value="KAL0574691.1"/>
    <property type="molecule type" value="Genomic_DNA"/>
</dbReference>
<comment type="caution">
    <text evidence="17">The sequence shown here is derived from an EMBL/GenBank/DDBJ whole genome shotgun (WGS) entry which is preliminary data.</text>
</comment>
<keyword evidence="8" id="KW-0067">ATP-binding</keyword>
<dbReference type="CDD" id="cd23507">
    <property type="entry name" value="hydrophobin_I"/>
    <property type="match status" value="1"/>
</dbReference>
<feature type="compositionally biased region" description="Low complexity" evidence="15">
    <location>
        <begin position="50"/>
        <end position="59"/>
    </location>
</feature>
<dbReference type="PANTHER" id="PTHR46765:SF1">
    <property type="entry name" value="P-LOOP CONTAINING NUCLEOSIDE TRIPHOSPHATE HYDROLASES SUPERFAMILY PROTEIN"/>
    <property type="match status" value="1"/>
</dbReference>
<keyword evidence="5" id="KW-0964">Secreted</keyword>
<organism evidence="17 18">
    <name type="scientific">Marasmius crinis-equi</name>
    <dbReference type="NCBI Taxonomy" id="585013"/>
    <lineage>
        <taxon>Eukaryota</taxon>
        <taxon>Fungi</taxon>
        <taxon>Dikarya</taxon>
        <taxon>Basidiomycota</taxon>
        <taxon>Agaricomycotina</taxon>
        <taxon>Agaricomycetes</taxon>
        <taxon>Agaricomycetidae</taxon>
        <taxon>Agaricales</taxon>
        <taxon>Marasmiineae</taxon>
        <taxon>Marasmiaceae</taxon>
        <taxon>Marasmius</taxon>
    </lineage>
</organism>
<dbReference type="InterPro" id="IPR027417">
    <property type="entry name" value="P-loop_NTPase"/>
</dbReference>
<keyword evidence="11" id="KW-0539">Nucleus</keyword>
<evidence type="ECO:0000256" key="14">
    <source>
        <dbReference type="ARBA" id="ARBA00093546"/>
    </source>
</evidence>
<keyword evidence="7" id="KW-0547">Nucleotide-binding</keyword>
<name>A0ABR3FHE9_9AGAR</name>
<evidence type="ECO:0000256" key="1">
    <source>
        <dbReference type="ARBA" id="ARBA00004123"/>
    </source>
</evidence>
<evidence type="ECO:0000256" key="4">
    <source>
        <dbReference type="ARBA" id="ARBA00022512"/>
    </source>
</evidence>
<dbReference type="SMART" id="SM00382">
    <property type="entry name" value="AAA"/>
    <property type="match status" value="1"/>
</dbReference>
<keyword evidence="10" id="KW-1015">Disulfide bond</keyword>
<dbReference type="CDD" id="cd00009">
    <property type="entry name" value="AAA"/>
    <property type="match status" value="1"/>
</dbReference>
<evidence type="ECO:0000256" key="2">
    <source>
        <dbReference type="ARBA" id="ARBA00004191"/>
    </source>
</evidence>
<accession>A0ABR3FHE9</accession>
<reference evidence="17 18" key="1">
    <citation type="submission" date="2024-02" db="EMBL/GenBank/DDBJ databases">
        <title>A draft genome for the cacao thread blight pathogen Marasmius crinis-equi.</title>
        <authorList>
            <person name="Cohen S.P."/>
            <person name="Baruah I.K."/>
            <person name="Amoako-Attah I."/>
            <person name="Bukari Y."/>
            <person name="Meinhardt L.W."/>
            <person name="Bailey B.A."/>
        </authorList>
    </citation>
    <scope>NUCLEOTIDE SEQUENCE [LARGE SCALE GENOMIC DNA]</scope>
    <source>
        <strain evidence="17 18">GH-76</strain>
    </source>
</reference>
<dbReference type="Gene3D" id="3.40.50.300">
    <property type="entry name" value="P-loop containing nucleotide triphosphate hydrolases"/>
    <property type="match status" value="1"/>
</dbReference>
<feature type="region of interest" description="Disordered" evidence="15">
    <location>
        <begin position="1"/>
        <end position="92"/>
    </location>
</feature>
<dbReference type="InterPro" id="IPR053016">
    <property type="entry name" value="CTF18-RFC_complex"/>
</dbReference>
<dbReference type="PANTHER" id="PTHR46765">
    <property type="entry name" value="P-LOOP CONTAINING NUCLEOSIDE TRIPHOSPHATE HYDROLASES SUPERFAMILY PROTEIN"/>
    <property type="match status" value="1"/>
</dbReference>
<evidence type="ECO:0000256" key="5">
    <source>
        <dbReference type="ARBA" id="ARBA00022525"/>
    </source>
</evidence>
<proteinExistence type="inferred from homology"/>
<feature type="region of interest" description="Disordered" evidence="15">
    <location>
        <begin position="786"/>
        <end position="830"/>
    </location>
</feature>
<gene>
    <name evidence="17" type="primary">ctf18</name>
    <name evidence="17" type="ORF">V5O48_007276</name>
</gene>
<comment type="subunit">
    <text evidence="14">Self-assembles to form functional amyloid fibrils called rodlets. Self-assembly into fibrillar rodlets occurs spontaneously at hydrophobic:hydrophilic interfaces and the rodlets further associate laterally to form amphipathic monolayers.</text>
</comment>
<feature type="compositionally biased region" description="Basic and acidic residues" evidence="15">
    <location>
        <begin position="819"/>
        <end position="830"/>
    </location>
</feature>
<dbReference type="InterPro" id="IPR003959">
    <property type="entry name" value="ATPase_AAA_core"/>
</dbReference>
<feature type="domain" description="AAA+ ATPase" evidence="16">
    <location>
        <begin position="305"/>
        <end position="450"/>
    </location>
</feature>
<dbReference type="CDD" id="cd18140">
    <property type="entry name" value="HLD_clamp_RFC"/>
    <property type="match status" value="1"/>
</dbReference>
<dbReference type="InterPro" id="IPR003593">
    <property type="entry name" value="AAA+_ATPase"/>
</dbReference>
<evidence type="ECO:0000256" key="7">
    <source>
        <dbReference type="ARBA" id="ARBA00022741"/>
    </source>
</evidence>
<keyword evidence="12" id="KW-0131">Cell cycle</keyword>
<sequence>MSTATATSSFMPNGLLGSSSPLESDSFLPNGLLSGETEQEDDVGMFKPTGLLGSGSSEEAGFEPNGLLGEGFTPNGLLSGPKSMMEDAGTGEDSFVPTGLLGESGLDGESSTDSFVPTGLLSNSQEPSSQLSIDELPPLLEAFKPTTSRDPSHTVPSFTSLTSTTSKYTVKATTYDGKNIFLKKKILEAAAISERKIANLLDVPMHRLMEQLSEATVASLTDGRPQPSTSKTTSASSVIETTLWVDRYRPKKFTDLMGNERVARDTLAWVKQWDWCVFGKSNKGKKRSREGEADENDQDEYRRPQEKILLLSGPPGLGKTTLAHVVARQAGYEVMEINASDARSGQIVDDRIRPALEAGHGVRSSKPLLLVIDEIDGATGAGDNSGSFVHKLVQLTQDRPRKKTRSGRKDPNAKRPILRPIICICNDINASSLAKLRPHAFQVRYQRPADVHTVKRLREICVSEGLKADSRALSTLVGIAQGDLRGCLNTLQFIKSKHKEVTEGIIRTSTRGMKESETSISSVMNSLFAPISKKRVKELGLNDEAESRNRWVLPPPAIVQPNNSPSTLGCFAHYCNLRRHDANLSRHEKAAEWLLTFDRMSAAMYSDGDFALLQYIPYTLVGFHPLFQERGAPRVERDMTDWENLQTTRTNEEIYKSLGRCLQTAGTRHAGDFRHLGNKPILQMEFAPMLNRIINPPLRPLNNQIIRPEERTILSRLVDIMSTLELRFVQERTEDGQLTYRLDPPVDVFVTYDGKRAADMAVPRYAVRHLVAGEIDTRVNTQQEIVEKGSSGKSNFFGAGSSPSKSGETPGDGRPAKRARVEATDIADRPPTDFFGRLITPSAAPKSNNNNKRGTAVKEVIKQFRISYKYKEATFGGRYLDILADFSYKDAPVHASTPAFEPQYSSSQASSLSGALSQSKMLFSRALTVGFVVASAMMASAAPAEATDAANSCASVGGQVHLCNELRPATDVLSLPLSGLLPSLPLMGPLGGVLSILPLGEILGLLGFEIQNIVHGLVGIGCGPLYTSTSTDVNATVCCTQSPFDGIALGCVPLAGVGVGAGL</sequence>
<comment type="subcellular location">
    <subcellularLocation>
        <location evidence="1">Nucleus</location>
    </subcellularLocation>
    <subcellularLocation>
        <location evidence="2">Secreted</location>
        <location evidence="2">Cell wall</location>
    </subcellularLocation>
</comment>
<dbReference type="Gene3D" id="1.10.8.60">
    <property type="match status" value="1"/>
</dbReference>
<evidence type="ECO:0000256" key="6">
    <source>
        <dbReference type="ARBA" id="ARBA00022705"/>
    </source>
</evidence>
<evidence type="ECO:0000256" key="3">
    <source>
        <dbReference type="ARBA" id="ARBA00010446"/>
    </source>
</evidence>
<evidence type="ECO:0000256" key="12">
    <source>
        <dbReference type="ARBA" id="ARBA00023306"/>
    </source>
</evidence>
<dbReference type="SUPFAM" id="SSF52540">
    <property type="entry name" value="P-loop containing nucleoside triphosphate hydrolases"/>
    <property type="match status" value="1"/>
</dbReference>
<keyword evidence="9" id="KW-0238">DNA-binding</keyword>
<evidence type="ECO:0000256" key="13">
    <source>
        <dbReference type="ARBA" id="ARBA00043975"/>
    </source>
</evidence>
<evidence type="ECO:0000259" key="16">
    <source>
        <dbReference type="SMART" id="SM00382"/>
    </source>
</evidence>
<feature type="compositionally biased region" description="Polar residues" evidence="15">
    <location>
        <begin position="1"/>
        <end position="23"/>
    </location>
</feature>